<protein>
    <submittedName>
        <fullName evidence="4">Glycosyltransferase</fullName>
    </submittedName>
</protein>
<proteinExistence type="predicted"/>
<dbReference type="AlphaFoldDB" id="A0A6N9JZB9"/>
<dbReference type="CDD" id="cd00761">
    <property type="entry name" value="Glyco_tranf_GTA_type"/>
    <property type="match status" value="1"/>
</dbReference>
<name>A0A6N9JZB9_9FIRM</name>
<dbReference type="InterPro" id="IPR001173">
    <property type="entry name" value="Glyco_trans_2-like"/>
</dbReference>
<gene>
    <name evidence="4" type="ORF">GT576_12290</name>
</gene>
<evidence type="ECO:0000313" key="4">
    <source>
        <dbReference type="EMBL" id="MZK11099.1"/>
    </source>
</evidence>
<organism evidence="4 5">
    <name type="scientific">Dorea longicatena</name>
    <dbReference type="NCBI Taxonomy" id="88431"/>
    <lineage>
        <taxon>Bacteria</taxon>
        <taxon>Bacillati</taxon>
        <taxon>Bacillota</taxon>
        <taxon>Clostridia</taxon>
        <taxon>Lachnospirales</taxon>
        <taxon>Lachnospiraceae</taxon>
        <taxon>Dorea</taxon>
    </lineage>
</organism>
<keyword evidence="2 4" id="KW-0808">Transferase</keyword>
<evidence type="ECO:0000313" key="5">
    <source>
        <dbReference type="Proteomes" id="UP000449249"/>
    </source>
</evidence>
<dbReference type="EMBL" id="WWSH01000011">
    <property type="protein sequence ID" value="MZK11099.1"/>
    <property type="molecule type" value="Genomic_DNA"/>
</dbReference>
<sequence>MYKENLISVIVPVFNTEEYLNRCLDSIINSTYKELEIIGVDDGSTDCSPEILEQYASIDNRITIIHQDNQGVSVARNKGLESAVGEYVCFIDSDDWIHEQFFTYLHRAITENAADIALCDFKRCDESYLFPQPKYDCENLSIYNLMTNQNYKNFVNKLFRHTVISNEHFMSGKVIEDAIYIIDILTKNPNVRIVKVNCTLYAYFQRSGSLVSGISVDLVRHLADYTMQKLVNLEDENLKGILAEDVIKRMLYVRYYYLLKKERIAAAECNEVIRSMLTLLSHRKVKYVVLYLIPELYRQFRLRNDPSMKTFEKNVKSSAHHCL</sequence>
<reference evidence="4 5" key="1">
    <citation type="journal article" date="2019" name="Nat. Med.">
        <title>A library of human gut bacterial isolates paired with longitudinal multiomics data enables mechanistic microbiome research.</title>
        <authorList>
            <person name="Poyet M."/>
            <person name="Groussin M."/>
            <person name="Gibbons S.M."/>
            <person name="Avila-Pacheco J."/>
            <person name="Jiang X."/>
            <person name="Kearney S.M."/>
            <person name="Perrotta A.R."/>
            <person name="Berdy B."/>
            <person name="Zhao S."/>
            <person name="Lieberman T.D."/>
            <person name="Swanson P.K."/>
            <person name="Smith M."/>
            <person name="Roesemann S."/>
            <person name="Alexander J.E."/>
            <person name="Rich S.A."/>
            <person name="Livny J."/>
            <person name="Vlamakis H."/>
            <person name="Clish C."/>
            <person name="Bullock K."/>
            <person name="Deik A."/>
            <person name="Scott J."/>
            <person name="Pierce K.A."/>
            <person name="Xavier R.J."/>
            <person name="Alm E.J."/>
        </authorList>
    </citation>
    <scope>NUCLEOTIDE SEQUENCE [LARGE SCALE GENOMIC DNA]</scope>
    <source>
        <strain evidence="4 5">BIOML-A1</strain>
    </source>
</reference>
<comment type="caution">
    <text evidence="4">The sequence shown here is derived from an EMBL/GenBank/DDBJ whole genome shotgun (WGS) entry which is preliminary data.</text>
</comment>
<evidence type="ECO:0000259" key="3">
    <source>
        <dbReference type="Pfam" id="PF00535"/>
    </source>
</evidence>
<accession>A0A6N9JZB9</accession>
<dbReference type="InterPro" id="IPR029044">
    <property type="entry name" value="Nucleotide-diphossugar_trans"/>
</dbReference>
<dbReference type="RefSeq" id="WP_161170395.1">
    <property type="nucleotide sequence ID" value="NZ_WWSF01000009.1"/>
</dbReference>
<dbReference type="Gene3D" id="3.90.550.10">
    <property type="entry name" value="Spore Coat Polysaccharide Biosynthesis Protein SpsA, Chain A"/>
    <property type="match status" value="1"/>
</dbReference>
<dbReference type="Pfam" id="PF00535">
    <property type="entry name" value="Glycos_transf_2"/>
    <property type="match status" value="1"/>
</dbReference>
<evidence type="ECO:0000256" key="1">
    <source>
        <dbReference type="ARBA" id="ARBA00022676"/>
    </source>
</evidence>
<dbReference type="Proteomes" id="UP000449249">
    <property type="component" value="Unassembled WGS sequence"/>
</dbReference>
<evidence type="ECO:0000256" key="2">
    <source>
        <dbReference type="ARBA" id="ARBA00022679"/>
    </source>
</evidence>
<dbReference type="GO" id="GO:0016757">
    <property type="term" value="F:glycosyltransferase activity"/>
    <property type="evidence" value="ECO:0007669"/>
    <property type="project" value="UniProtKB-KW"/>
</dbReference>
<dbReference type="PANTHER" id="PTHR22916">
    <property type="entry name" value="GLYCOSYLTRANSFERASE"/>
    <property type="match status" value="1"/>
</dbReference>
<feature type="domain" description="Glycosyltransferase 2-like" evidence="3">
    <location>
        <begin position="8"/>
        <end position="137"/>
    </location>
</feature>
<keyword evidence="1" id="KW-0328">Glycosyltransferase</keyword>
<dbReference type="PANTHER" id="PTHR22916:SF51">
    <property type="entry name" value="GLYCOSYLTRANSFERASE EPSH-RELATED"/>
    <property type="match status" value="1"/>
</dbReference>
<dbReference type="SUPFAM" id="SSF53448">
    <property type="entry name" value="Nucleotide-diphospho-sugar transferases"/>
    <property type="match status" value="1"/>
</dbReference>